<organism evidence="2 3">
    <name type="scientific">Ornithinimicrobium humiphilum</name>
    <dbReference type="NCBI Taxonomy" id="125288"/>
    <lineage>
        <taxon>Bacteria</taxon>
        <taxon>Bacillati</taxon>
        <taxon>Actinomycetota</taxon>
        <taxon>Actinomycetes</taxon>
        <taxon>Micrococcales</taxon>
        <taxon>Ornithinimicrobiaceae</taxon>
        <taxon>Ornithinimicrobium</taxon>
    </lineage>
</organism>
<comment type="caution">
    <text evidence="2">The sequence shown here is derived from an EMBL/GenBank/DDBJ whole genome shotgun (WGS) entry which is preliminary data.</text>
</comment>
<evidence type="ECO:0000313" key="3">
    <source>
        <dbReference type="Proteomes" id="UP000315133"/>
    </source>
</evidence>
<feature type="compositionally biased region" description="Polar residues" evidence="1">
    <location>
        <begin position="430"/>
        <end position="440"/>
    </location>
</feature>
<dbReference type="EMBL" id="VFPU01000001">
    <property type="protein sequence ID" value="TQM95888.1"/>
    <property type="molecule type" value="Genomic_DNA"/>
</dbReference>
<evidence type="ECO:0000313" key="2">
    <source>
        <dbReference type="EMBL" id="TQM95888.1"/>
    </source>
</evidence>
<reference evidence="2 3" key="1">
    <citation type="submission" date="2019-06" db="EMBL/GenBank/DDBJ databases">
        <title>Sequencing the genomes of 1000 actinobacteria strains.</title>
        <authorList>
            <person name="Klenk H.-P."/>
        </authorList>
    </citation>
    <scope>NUCLEOTIDE SEQUENCE [LARGE SCALE GENOMIC DNA]</scope>
    <source>
        <strain evidence="2 3">DSM 12362</strain>
    </source>
</reference>
<dbReference type="Proteomes" id="UP000315133">
    <property type="component" value="Unassembled WGS sequence"/>
</dbReference>
<dbReference type="AlphaFoldDB" id="A0A543KLC3"/>
<evidence type="ECO:0008006" key="4">
    <source>
        <dbReference type="Google" id="ProtNLM"/>
    </source>
</evidence>
<proteinExistence type="predicted"/>
<evidence type="ECO:0000256" key="1">
    <source>
        <dbReference type="SAM" id="MobiDB-lite"/>
    </source>
</evidence>
<gene>
    <name evidence="2" type="ORF">FB476_0738</name>
</gene>
<protein>
    <recommendedName>
        <fullName evidence="4">Stress response protein</fullName>
    </recommendedName>
</protein>
<keyword evidence="3" id="KW-1185">Reference proteome</keyword>
<dbReference type="RefSeq" id="WP_141817583.1">
    <property type="nucleotide sequence ID" value="NZ_BAAAIL010000003.1"/>
</dbReference>
<feature type="region of interest" description="Disordered" evidence="1">
    <location>
        <begin position="430"/>
        <end position="454"/>
    </location>
</feature>
<feature type="region of interest" description="Disordered" evidence="1">
    <location>
        <begin position="1"/>
        <end position="22"/>
    </location>
</feature>
<name>A0A543KLC3_9MICO</name>
<accession>A0A543KLC3</accession>
<dbReference type="OrthoDB" id="56224at2"/>
<sequence length="454" mass="49819">MAEESWNEARLIPTSGISGAEEQERRATSALLAVMTAVPDFSRAMLKPLGVPAGKVEAYIEVPFDLNGRRIYPDGLIRVSRGSKQWTALVEVKTGKNELNSEQLEAYLDVAKEQGFDALLTISNEIPPTPVQHPTKVDKRKLRKVAIHHWSWSLLLSTAVVQKEHRGVSDPEQAWILGELIRYLEHPRSGAMEFDDMGSEWVKVRQAVNASTFRANDKGGVDVVARFDALLRYASLRLGRRLGTDVTPLLSRKELADPALRPQTLLSALESEGVLTGAIRIPDAVGPLHISADLRAGQVTCHTDIDAPRQGRPQTRVNWLIRQLKNAPDSVRLEAFMANSRGRGTTEMLGAVRENPSLLIADPKRDIKSFRIALAAPMGSKRGRGRGTFIDSVLDLSDAFYMDVLQNLKAWSAAPPKMRDENVEVAEVGSLSSNALSSQDGPLRSTEAADTAAE</sequence>